<dbReference type="EMBL" id="JADCNL010000001">
    <property type="protein sequence ID" value="KAG0498801.1"/>
    <property type="molecule type" value="Genomic_DNA"/>
</dbReference>
<dbReference type="SMART" id="SM00516">
    <property type="entry name" value="SEC14"/>
    <property type="match status" value="1"/>
</dbReference>
<dbReference type="PANTHER" id="PTHR48411:SF1">
    <property type="entry name" value="OS01G0948300 PROTEIN"/>
    <property type="match status" value="1"/>
</dbReference>
<evidence type="ECO:0000313" key="4">
    <source>
        <dbReference type="Proteomes" id="UP000636800"/>
    </source>
</evidence>
<sequence length="205" mass="23285">MSSSSAELEHLLEKLEVFKVNGRDKRGRKILTIIGKFFPARVLNGPGGEEALKRYLEKRIFPELGNAPFSIVYVHTCVQRQDNFPGIAFLRSIYESLPAVVRDGLEAVYFVHPGLQARLFFATFGRFLFSAGLYGKLRYVSRLEFLGEHVRKGEIDVPEFVHDHDDELELRPLMDYGLESGGHHRDYDAPAMDTAASMYSLRCIS</sequence>
<organism evidence="3 4">
    <name type="scientific">Vanilla planifolia</name>
    <name type="common">Vanilla</name>
    <dbReference type="NCBI Taxonomy" id="51239"/>
    <lineage>
        <taxon>Eukaryota</taxon>
        <taxon>Viridiplantae</taxon>
        <taxon>Streptophyta</taxon>
        <taxon>Embryophyta</taxon>
        <taxon>Tracheophyta</taxon>
        <taxon>Spermatophyta</taxon>
        <taxon>Magnoliopsida</taxon>
        <taxon>Liliopsida</taxon>
        <taxon>Asparagales</taxon>
        <taxon>Orchidaceae</taxon>
        <taxon>Vanilloideae</taxon>
        <taxon>Vanilleae</taxon>
        <taxon>Vanilla</taxon>
    </lineage>
</organism>
<evidence type="ECO:0000313" key="3">
    <source>
        <dbReference type="EMBL" id="KAG0498801.1"/>
    </source>
</evidence>
<dbReference type="AlphaFoldDB" id="A0A835RV01"/>
<dbReference type="SUPFAM" id="SSF52087">
    <property type="entry name" value="CRAL/TRIO domain"/>
    <property type="match status" value="1"/>
</dbReference>
<reference evidence="4 5" key="1">
    <citation type="journal article" date="2020" name="Nat. Food">
        <title>A phased Vanilla planifolia genome enables genetic improvement of flavour and production.</title>
        <authorList>
            <person name="Hasing T."/>
            <person name="Tang H."/>
            <person name="Brym M."/>
            <person name="Khazi F."/>
            <person name="Huang T."/>
            <person name="Chambers A.H."/>
        </authorList>
    </citation>
    <scope>NUCLEOTIDE SEQUENCE [LARGE SCALE GENOMIC DNA]</scope>
    <source>
        <tissue evidence="3">Leaf</tissue>
    </source>
</reference>
<dbReference type="InterPro" id="IPR001251">
    <property type="entry name" value="CRAL-TRIO_dom"/>
</dbReference>
<feature type="domain" description="CRAL-TRIO" evidence="1">
    <location>
        <begin position="11"/>
        <end position="164"/>
    </location>
</feature>
<gene>
    <name evidence="3" type="ORF">HPP92_003492</name>
    <name evidence="2" type="ORF">HPP92_026669</name>
</gene>
<dbReference type="Proteomes" id="UP000639772">
    <property type="component" value="Unassembled WGS sequence"/>
</dbReference>
<dbReference type="OrthoDB" id="365077at2759"/>
<proteinExistence type="predicted"/>
<dbReference type="Proteomes" id="UP000636800">
    <property type="component" value="Chromosome 1"/>
</dbReference>
<dbReference type="EMBL" id="JADCNM010000111">
    <property type="protein sequence ID" value="KAG0450597.1"/>
    <property type="molecule type" value="Genomic_DNA"/>
</dbReference>
<dbReference type="Pfam" id="PF13716">
    <property type="entry name" value="CRAL_TRIO_2"/>
    <property type="match status" value="1"/>
</dbReference>
<comment type="caution">
    <text evidence="3">The sequence shown here is derived from an EMBL/GenBank/DDBJ whole genome shotgun (WGS) entry which is preliminary data.</text>
</comment>
<protein>
    <recommendedName>
        <fullName evidence="1">CRAL-TRIO domain-containing protein</fullName>
    </recommendedName>
</protein>
<evidence type="ECO:0000259" key="1">
    <source>
        <dbReference type="SMART" id="SM00516"/>
    </source>
</evidence>
<dbReference type="InterPro" id="IPR036865">
    <property type="entry name" value="CRAL-TRIO_dom_sf"/>
</dbReference>
<name>A0A835RV01_VANPL</name>
<evidence type="ECO:0000313" key="2">
    <source>
        <dbReference type="EMBL" id="KAG0450597.1"/>
    </source>
</evidence>
<evidence type="ECO:0000313" key="5">
    <source>
        <dbReference type="Proteomes" id="UP000639772"/>
    </source>
</evidence>
<accession>A0A835RV01</accession>
<dbReference type="PANTHER" id="PTHR48411">
    <property type="entry name" value="OS01G0948300 PROTEIN"/>
    <property type="match status" value="1"/>
</dbReference>
<keyword evidence="4" id="KW-1185">Reference proteome</keyword>
<dbReference type="Gene3D" id="3.40.525.10">
    <property type="entry name" value="CRAL-TRIO lipid binding domain"/>
    <property type="match status" value="1"/>
</dbReference>